<dbReference type="Proteomes" id="UP001153069">
    <property type="component" value="Unassembled WGS sequence"/>
</dbReference>
<comment type="caution">
    <text evidence="13">The sequence shown here is derived from an EMBL/GenBank/DDBJ whole genome shotgun (WGS) entry which is preliminary data.</text>
</comment>
<dbReference type="PANTHER" id="PTHR22702">
    <property type="entry name" value="PROTEASE-ASSOCIATED DOMAIN-CONTAINING PROTEIN"/>
    <property type="match status" value="1"/>
</dbReference>
<keyword evidence="3 11" id="KW-0732">Signal</keyword>
<comment type="subcellular location">
    <subcellularLocation>
        <location evidence="8">Endomembrane system</location>
        <topology evidence="8">Single-pass membrane protein</topology>
    </subcellularLocation>
    <subcellularLocation>
        <location evidence="1">Membrane</location>
        <topology evidence="1">Single-pass type I membrane protein</topology>
    </subcellularLocation>
</comment>
<reference evidence="13" key="1">
    <citation type="submission" date="2020-06" db="EMBL/GenBank/DDBJ databases">
        <authorList>
            <consortium name="Plant Systems Biology data submission"/>
        </authorList>
    </citation>
    <scope>NUCLEOTIDE SEQUENCE</scope>
    <source>
        <strain evidence="13">D6</strain>
    </source>
</reference>
<dbReference type="Pfam" id="PF25011">
    <property type="entry name" value="VSR_TRX"/>
    <property type="match status" value="1"/>
</dbReference>
<evidence type="ECO:0000256" key="5">
    <source>
        <dbReference type="ARBA" id="ARBA00022989"/>
    </source>
</evidence>
<dbReference type="OrthoDB" id="10045365at2759"/>
<evidence type="ECO:0000313" key="13">
    <source>
        <dbReference type="EMBL" id="CAB9498779.1"/>
    </source>
</evidence>
<feature type="transmembrane region" description="Helical" evidence="10">
    <location>
        <begin position="381"/>
        <end position="405"/>
    </location>
</feature>
<gene>
    <name evidence="13" type="ORF">SEMRO_45_G027000.1</name>
</gene>
<feature type="compositionally biased region" description="Basic and acidic residues" evidence="9">
    <location>
        <begin position="333"/>
        <end position="360"/>
    </location>
</feature>
<evidence type="ECO:0000256" key="11">
    <source>
        <dbReference type="SAM" id="SignalP"/>
    </source>
</evidence>
<keyword evidence="13" id="KW-0675">Receptor</keyword>
<evidence type="ECO:0000313" key="14">
    <source>
        <dbReference type="Proteomes" id="UP001153069"/>
    </source>
</evidence>
<feature type="region of interest" description="Disordered" evidence="9">
    <location>
        <begin position="324"/>
        <end position="372"/>
    </location>
</feature>
<evidence type="ECO:0000256" key="4">
    <source>
        <dbReference type="ARBA" id="ARBA00022737"/>
    </source>
</evidence>
<evidence type="ECO:0000256" key="9">
    <source>
        <dbReference type="SAM" id="MobiDB-lite"/>
    </source>
</evidence>
<organism evidence="13 14">
    <name type="scientific">Seminavis robusta</name>
    <dbReference type="NCBI Taxonomy" id="568900"/>
    <lineage>
        <taxon>Eukaryota</taxon>
        <taxon>Sar</taxon>
        <taxon>Stramenopiles</taxon>
        <taxon>Ochrophyta</taxon>
        <taxon>Bacillariophyta</taxon>
        <taxon>Bacillariophyceae</taxon>
        <taxon>Bacillariophycidae</taxon>
        <taxon>Naviculales</taxon>
        <taxon>Naviculaceae</taxon>
        <taxon>Seminavis</taxon>
    </lineage>
</organism>
<dbReference type="InterPro" id="IPR056858">
    <property type="entry name" value="VSR_TRX"/>
</dbReference>
<proteinExistence type="predicted"/>
<keyword evidence="2 10" id="KW-0812">Transmembrane</keyword>
<evidence type="ECO:0000259" key="12">
    <source>
        <dbReference type="Pfam" id="PF25011"/>
    </source>
</evidence>
<accession>A0A9N8DDJ5</accession>
<protein>
    <submittedName>
        <fullName evidence="13">Vacuolar-sorting receptor</fullName>
    </submittedName>
</protein>
<feature type="chain" id="PRO_5040202690" evidence="11">
    <location>
        <begin position="21"/>
        <end position="488"/>
    </location>
</feature>
<sequence length="488" mass="55377">MMMLRSASLLLILLPSLTTAFGPPWWANETVTTYANWPSEVVSILEEEKQTYQSDSFPGLPTVRVFQAFPEYEPRVWPLMKGISWRMNPLLWPHVHYYMEGGLEYGCRTLQDKKQVPVDSAHCHRHCIHGGRYCVPQKFEVDTNGPQGKDALKEMSRRLCLDSIFHAKDKRFIAYLEGFDHENCFQADHIRNCSLNVMNSVGAEWSKIEACVDESNWSADIENPILERNLKHVHKPHNFTIADMPMITIDAKPVPGNADGMLDTNTIFHTYCQAFPEHYERPFACDACEGCQDTRTCLWTLECDGEPFDMAIFLDDGKTDPVDLPHATVTPEIHTKPATDAPKKTQPPKQKDDATPEDHSYANAANSDTTATNQDAVQHEAASWVVFVCLFFLAALTCPVAYYIYRERRTKALMEEIKAGKYASEFRDQSGYKDKELGGRQKDEEEAYVDVVVDSATSNDITVEDLMDDESEWAENKRVNPSALPEIS</sequence>
<evidence type="ECO:0000256" key="3">
    <source>
        <dbReference type="ARBA" id="ARBA00022729"/>
    </source>
</evidence>
<name>A0A9N8DDJ5_9STRA</name>
<keyword evidence="4" id="KW-0677">Repeat</keyword>
<feature type="domain" description="Vacuolar sorting receptor thioredoxin-like" evidence="12">
    <location>
        <begin position="117"/>
        <end position="272"/>
    </location>
</feature>
<evidence type="ECO:0000256" key="7">
    <source>
        <dbReference type="ARBA" id="ARBA00023180"/>
    </source>
</evidence>
<keyword evidence="7" id="KW-0325">Glycoprotein</keyword>
<dbReference type="GO" id="GO:0012505">
    <property type="term" value="C:endomembrane system"/>
    <property type="evidence" value="ECO:0007669"/>
    <property type="project" value="UniProtKB-SubCell"/>
</dbReference>
<dbReference type="AlphaFoldDB" id="A0A9N8DDJ5"/>
<feature type="signal peptide" evidence="11">
    <location>
        <begin position="1"/>
        <end position="20"/>
    </location>
</feature>
<evidence type="ECO:0000256" key="6">
    <source>
        <dbReference type="ARBA" id="ARBA00023136"/>
    </source>
</evidence>
<dbReference type="EMBL" id="CAICTM010000045">
    <property type="protein sequence ID" value="CAB9498779.1"/>
    <property type="molecule type" value="Genomic_DNA"/>
</dbReference>
<keyword evidence="14" id="KW-1185">Reference proteome</keyword>
<evidence type="ECO:0000256" key="8">
    <source>
        <dbReference type="ARBA" id="ARBA00037847"/>
    </source>
</evidence>
<evidence type="ECO:0000256" key="1">
    <source>
        <dbReference type="ARBA" id="ARBA00004479"/>
    </source>
</evidence>
<dbReference type="PANTHER" id="PTHR22702:SF1">
    <property type="entry name" value="PROTEASE-ASSOCIATED DOMAIN-CONTAINING PROTEIN 1"/>
    <property type="match status" value="1"/>
</dbReference>
<keyword evidence="6 10" id="KW-0472">Membrane</keyword>
<dbReference type="GO" id="GO:0016020">
    <property type="term" value="C:membrane"/>
    <property type="evidence" value="ECO:0007669"/>
    <property type="project" value="UniProtKB-SubCell"/>
</dbReference>
<evidence type="ECO:0000256" key="2">
    <source>
        <dbReference type="ARBA" id="ARBA00022692"/>
    </source>
</evidence>
<evidence type="ECO:0000256" key="10">
    <source>
        <dbReference type="SAM" id="Phobius"/>
    </source>
</evidence>
<keyword evidence="5 10" id="KW-1133">Transmembrane helix</keyword>
<feature type="compositionally biased region" description="Low complexity" evidence="9">
    <location>
        <begin position="362"/>
        <end position="372"/>
    </location>
</feature>